<dbReference type="EMBL" id="VSRR010012560">
    <property type="protein sequence ID" value="MPC54694.1"/>
    <property type="molecule type" value="Genomic_DNA"/>
</dbReference>
<dbReference type="AlphaFoldDB" id="A0A5B7GDW9"/>
<proteinExistence type="predicted"/>
<protein>
    <submittedName>
        <fullName evidence="1">Uncharacterized protein</fullName>
    </submittedName>
</protein>
<dbReference type="Proteomes" id="UP000324222">
    <property type="component" value="Unassembled WGS sequence"/>
</dbReference>
<keyword evidence="2" id="KW-1185">Reference proteome</keyword>
<organism evidence="1 2">
    <name type="scientific">Portunus trituberculatus</name>
    <name type="common">Swimming crab</name>
    <name type="synonym">Neptunus trituberculatus</name>
    <dbReference type="NCBI Taxonomy" id="210409"/>
    <lineage>
        <taxon>Eukaryota</taxon>
        <taxon>Metazoa</taxon>
        <taxon>Ecdysozoa</taxon>
        <taxon>Arthropoda</taxon>
        <taxon>Crustacea</taxon>
        <taxon>Multicrustacea</taxon>
        <taxon>Malacostraca</taxon>
        <taxon>Eumalacostraca</taxon>
        <taxon>Eucarida</taxon>
        <taxon>Decapoda</taxon>
        <taxon>Pleocyemata</taxon>
        <taxon>Brachyura</taxon>
        <taxon>Eubrachyura</taxon>
        <taxon>Portunoidea</taxon>
        <taxon>Portunidae</taxon>
        <taxon>Portuninae</taxon>
        <taxon>Portunus</taxon>
    </lineage>
</organism>
<evidence type="ECO:0000313" key="2">
    <source>
        <dbReference type="Proteomes" id="UP000324222"/>
    </source>
</evidence>
<sequence length="124" mass="13597">MSGYLDGPVATSSSPELRAIAAATPHVAGWRRRLWYSLCTLKCLQGLSLNSVPGNAWMSDLEENRNSSGYNRKDNWSAAACSSHYTLRRKRITGLSALEIRPLRCRLSFSGALTAEFPVCGDFG</sequence>
<comment type="caution">
    <text evidence="1">The sequence shown here is derived from an EMBL/GenBank/DDBJ whole genome shotgun (WGS) entry which is preliminary data.</text>
</comment>
<name>A0A5B7GDW9_PORTR</name>
<evidence type="ECO:0000313" key="1">
    <source>
        <dbReference type="EMBL" id="MPC54694.1"/>
    </source>
</evidence>
<accession>A0A5B7GDW9</accession>
<gene>
    <name evidence="1" type="ORF">E2C01_048618</name>
</gene>
<reference evidence="1 2" key="1">
    <citation type="submission" date="2019-05" db="EMBL/GenBank/DDBJ databases">
        <title>Another draft genome of Portunus trituberculatus and its Hox gene families provides insights of decapod evolution.</title>
        <authorList>
            <person name="Jeong J.-H."/>
            <person name="Song I."/>
            <person name="Kim S."/>
            <person name="Choi T."/>
            <person name="Kim D."/>
            <person name="Ryu S."/>
            <person name="Kim W."/>
        </authorList>
    </citation>
    <scope>NUCLEOTIDE SEQUENCE [LARGE SCALE GENOMIC DNA]</scope>
    <source>
        <tissue evidence="1">Muscle</tissue>
    </source>
</reference>